<feature type="transmembrane region" description="Helical" evidence="1">
    <location>
        <begin position="269"/>
        <end position="289"/>
    </location>
</feature>
<evidence type="ECO:0000313" key="3">
    <source>
        <dbReference type="EMBL" id="OUK05220.1"/>
    </source>
</evidence>
<evidence type="ECO:0000259" key="2">
    <source>
        <dbReference type="Pfam" id="PF12696"/>
    </source>
</evidence>
<dbReference type="CDD" id="cd22265">
    <property type="entry name" value="UDM1_RNF168"/>
    <property type="match status" value="1"/>
</dbReference>
<dbReference type="SUPFAM" id="SSF52540">
    <property type="entry name" value="P-loop containing nucleoside triphosphate hydrolases"/>
    <property type="match status" value="1"/>
</dbReference>
<accession>A0A252CFT7</accession>
<dbReference type="InterPro" id="IPR032689">
    <property type="entry name" value="TraG-D_C"/>
</dbReference>
<keyword evidence="1" id="KW-0472">Membrane</keyword>
<proteinExistence type="predicted"/>
<dbReference type="AlphaFoldDB" id="A0A252CFT7"/>
<feature type="transmembrane region" description="Helical" evidence="1">
    <location>
        <begin position="82"/>
        <end position="103"/>
    </location>
</feature>
<name>A0A252CFT7_9LACT</name>
<dbReference type="Pfam" id="PF12696">
    <property type="entry name" value="TraG-D_C"/>
    <property type="match status" value="1"/>
</dbReference>
<dbReference type="EMBL" id="MUIZ01000001">
    <property type="protein sequence ID" value="OUK05220.1"/>
    <property type="molecule type" value="Genomic_DNA"/>
</dbReference>
<evidence type="ECO:0000256" key="1">
    <source>
        <dbReference type="SAM" id="Phobius"/>
    </source>
</evidence>
<keyword evidence="1" id="KW-0812">Transmembrane</keyword>
<feature type="transmembrane region" description="Helical" evidence="1">
    <location>
        <begin position="109"/>
        <end position="127"/>
    </location>
</feature>
<feature type="transmembrane region" description="Helical" evidence="1">
    <location>
        <begin position="208"/>
        <end position="227"/>
    </location>
</feature>
<evidence type="ECO:0000313" key="4">
    <source>
        <dbReference type="Proteomes" id="UP000194606"/>
    </source>
</evidence>
<dbReference type="CDD" id="cd01127">
    <property type="entry name" value="TrwB_TraG_TraD_VirD4"/>
    <property type="match status" value="1"/>
</dbReference>
<dbReference type="Proteomes" id="UP000194606">
    <property type="component" value="Unassembled WGS sequence"/>
</dbReference>
<dbReference type="InterPro" id="IPR027417">
    <property type="entry name" value="P-loop_NTPase"/>
</dbReference>
<sequence>MKKIKKEETPLEENIETEGVEKTNKVLIFLDKGTQSITNMLRKIPGVSQGNLEWIPTLERRLAKRYDKDEFYKVLNVFNRSIFSISVLFMLSTLVTALFITLIPPILTLFGGILFISVGTLSFKYLIDITSLMDNIFNEVDKKKQQEKNINFYYLFIALNIYNILTSALQFCFQDYFDKIFVINQYLATSKSTAITPEVANILWGSPIFGHCIYLIPGVLTAVAVYYGRNYEIYQKWPLYFERWAQESWFTSKNFYEMFIGKRKPYEPYLLLGVDMATDSFLSLSPIALANNMMIQGPIGVGKSQAIFRPLAYQFYAYFLQYIKQYTLYRKKYKDFDKFKKKFFNRRISGKMLNGFVVIEPSNDLALSNYEDFLDSGMPKEMMTYINPKDPKTPGFNVFQGPVDKVVTIVSDLLYEFAASSNAFFDNKQKVYLTKMLYLLKLSAFFPNALDKDLKGAPTFESFTDMLDNNILWQRKEILKNYYKVQQNKLEQLKAKGDPIEVQDFIYKLKIIENTLHYWETNLFKDKDSGRIGNLQEEYVQGLIAVIENISSNFYIKRVFFQDTDFNIDTFLKFGGFLIINTAKDVLGKDVALFAKLISVALQSAAFRRPAYDDPILPLMYDEHPEYITSEFTDFITQNRKYNMPVIVACQSRSQYSKAFDENFTDIVFGNLRNKFVFQDVTSGDAEWWSEQFGKKHRIVPSYNTGDFNFEQNDIARSGVGERSEEVPNISSSDLMTLGKFVLAGHLTEDGLVKQYVKLKATPAFELTDSLPLANVDQLNVWWQDYQEQMMHDNLNARDDFALSTENNVETEELIEKLLVEERKAEMKNAPAQKMSRFLIANQVKEEEEKQKATYETSQMKPQTLEDVTQGVFKGAATREEERKSMASLLLNAAQETEEVSQ</sequence>
<organism evidence="3 4">
    <name type="scientific">Lactococcus petauri</name>
    <dbReference type="NCBI Taxonomy" id="1940789"/>
    <lineage>
        <taxon>Bacteria</taxon>
        <taxon>Bacillati</taxon>
        <taxon>Bacillota</taxon>
        <taxon>Bacilli</taxon>
        <taxon>Lactobacillales</taxon>
        <taxon>Streptococcaceae</taxon>
        <taxon>Lactococcus</taxon>
    </lineage>
</organism>
<keyword evidence="1" id="KW-1133">Transmembrane helix</keyword>
<comment type="caution">
    <text evidence="3">The sequence shown here is derived from an EMBL/GenBank/DDBJ whole genome shotgun (WGS) entry which is preliminary data.</text>
</comment>
<dbReference type="RefSeq" id="WP_158092857.1">
    <property type="nucleotide sequence ID" value="NZ_MUIZ01000001.1"/>
</dbReference>
<dbReference type="Gene3D" id="3.40.50.300">
    <property type="entry name" value="P-loop containing nucleotide triphosphate hydrolases"/>
    <property type="match status" value="1"/>
</dbReference>
<reference evidence="3 4" key="1">
    <citation type="submission" date="2017-02" db="EMBL/GenBank/DDBJ databases">
        <authorList>
            <person name="Peterson S.W."/>
        </authorList>
    </citation>
    <scope>NUCLEOTIDE SEQUENCE [LARGE SCALE GENOMIC DNA]</scope>
    <source>
        <strain evidence="3">159469</strain>
    </source>
</reference>
<gene>
    <name evidence="3" type="ORF">BZZ03_00450</name>
</gene>
<feature type="domain" description="TraD/TraG TraM recognition site" evidence="2">
    <location>
        <begin position="619"/>
        <end position="738"/>
    </location>
</feature>
<protein>
    <recommendedName>
        <fullName evidence="2">TraD/TraG TraM recognition site domain-containing protein</fullName>
    </recommendedName>
</protein>
<feature type="transmembrane region" description="Helical" evidence="1">
    <location>
        <begin position="152"/>
        <end position="171"/>
    </location>
</feature>